<name>A0ABD0LM40_9CAEN</name>
<feature type="non-terminal residue" evidence="2">
    <location>
        <position position="1"/>
    </location>
</feature>
<evidence type="ECO:0000313" key="3">
    <source>
        <dbReference type="Proteomes" id="UP001519460"/>
    </source>
</evidence>
<keyword evidence="3" id="KW-1185">Reference proteome</keyword>
<feature type="compositionally biased region" description="Basic and acidic residues" evidence="1">
    <location>
        <begin position="60"/>
        <end position="80"/>
    </location>
</feature>
<feature type="region of interest" description="Disordered" evidence="1">
    <location>
        <begin position="49"/>
        <end position="89"/>
    </location>
</feature>
<sequence>LVRRGKRAGVCYVHKTPAAPTRCPHWTCLLTRVRAVSLAQEQLAHTQSLSGPLPARCTGRTKEWTKEDARAQAEKAHGPPDEAELTDCN</sequence>
<protein>
    <submittedName>
        <fullName evidence="2">Uncharacterized protein</fullName>
    </submittedName>
</protein>
<comment type="caution">
    <text evidence="2">The sequence shown here is derived from an EMBL/GenBank/DDBJ whole genome shotgun (WGS) entry which is preliminary data.</text>
</comment>
<gene>
    <name evidence="2" type="ORF">BaRGS_00008103</name>
</gene>
<dbReference type="Proteomes" id="UP001519460">
    <property type="component" value="Unassembled WGS sequence"/>
</dbReference>
<accession>A0ABD0LM40</accession>
<organism evidence="2 3">
    <name type="scientific">Batillaria attramentaria</name>
    <dbReference type="NCBI Taxonomy" id="370345"/>
    <lineage>
        <taxon>Eukaryota</taxon>
        <taxon>Metazoa</taxon>
        <taxon>Spiralia</taxon>
        <taxon>Lophotrochozoa</taxon>
        <taxon>Mollusca</taxon>
        <taxon>Gastropoda</taxon>
        <taxon>Caenogastropoda</taxon>
        <taxon>Sorbeoconcha</taxon>
        <taxon>Cerithioidea</taxon>
        <taxon>Batillariidae</taxon>
        <taxon>Batillaria</taxon>
    </lineage>
</organism>
<proteinExistence type="predicted"/>
<reference evidence="2 3" key="1">
    <citation type="journal article" date="2023" name="Sci. Data">
        <title>Genome assembly of the Korean intertidal mud-creeper Batillaria attramentaria.</title>
        <authorList>
            <person name="Patra A.K."/>
            <person name="Ho P.T."/>
            <person name="Jun S."/>
            <person name="Lee S.J."/>
            <person name="Kim Y."/>
            <person name="Won Y.J."/>
        </authorList>
    </citation>
    <scope>NUCLEOTIDE SEQUENCE [LARGE SCALE GENOMIC DNA]</scope>
    <source>
        <strain evidence="2">Wonlab-2016</strain>
    </source>
</reference>
<dbReference type="EMBL" id="JACVVK020000036">
    <property type="protein sequence ID" value="KAK7500528.1"/>
    <property type="molecule type" value="Genomic_DNA"/>
</dbReference>
<evidence type="ECO:0000256" key="1">
    <source>
        <dbReference type="SAM" id="MobiDB-lite"/>
    </source>
</evidence>
<dbReference type="AlphaFoldDB" id="A0ABD0LM40"/>
<evidence type="ECO:0000313" key="2">
    <source>
        <dbReference type="EMBL" id="KAK7500528.1"/>
    </source>
</evidence>